<gene>
    <name evidence="1" type="ORF">NLG97_g3347</name>
</gene>
<dbReference type="EMBL" id="JANAKD010000274">
    <property type="protein sequence ID" value="KAJ3495494.1"/>
    <property type="molecule type" value="Genomic_DNA"/>
</dbReference>
<organism evidence="1 2">
    <name type="scientific">Lecanicillium saksenae</name>
    <dbReference type="NCBI Taxonomy" id="468837"/>
    <lineage>
        <taxon>Eukaryota</taxon>
        <taxon>Fungi</taxon>
        <taxon>Dikarya</taxon>
        <taxon>Ascomycota</taxon>
        <taxon>Pezizomycotina</taxon>
        <taxon>Sordariomycetes</taxon>
        <taxon>Hypocreomycetidae</taxon>
        <taxon>Hypocreales</taxon>
        <taxon>Cordycipitaceae</taxon>
        <taxon>Lecanicillium</taxon>
    </lineage>
</organism>
<accession>A0ACC1R0Z6</accession>
<keyword evidence="2" id="KW-1185">Reference proteome</keyword>
<protein>
    <submittedName>
        <fullName evidence="1">Uncharacterized protein</fullName>
    </submittedName>
</protein>
<proteinExistence type="predicted"/>
<dbReference type="Proteomes" id="UP001148737">
    <property type="component" value="Unassembled WGS sequence"/>
</dbReference>
<comment type="caution">
    <text evidence="1">The sequence shown here is derived from an EMBL/GenBank/DDBJ whole genome shotgun (WGS) entry which is preliminary data.</text>
</comment>
<reference evidence="1" key="1">
    <citation type="submission" date="2022-07" db="EMBL/GenBank/DDBJ databases">
        <title>Genome Sequence of Lecanicillium saksenae.</title>
        <authorList>
            <person name="Buettner E."/>
        </authorList>
    </citation>
    <scope>NUCLEOTIDE SEQUENCE</scope>
    <source>
        <strain evidence="1">VT-O1</strain>
    </source>
</reference>
<sequence length="165" mass="16842">MAYLGWSQGAQIAVNAFCGAQGGIFGDAAAIPAAAVKDVVAISIFGDPSFNHTAPYAKGTGTADGLFARNGIGACKDFTDKIVSYCDKGDTYCDKGQDRSVHGLYLVNYPEQMKKFVVDKYNAAAGSSNSSSSNTTTTSTAGPSSTAGASSSGTQTTTSSSPYLD</sequence>
<name>A0ACC1R0Z6_9HYPO</name>
<evidence type="ECO:0000313" key="2">
    <source>
        <dbReference type="Proteomes" id="UP001148737"/>
    </source>
</evidence>
<evidence type="ECO:0000313" key="1">
    <source>
        <dbReference type="EMBL" id="KAJ3495494.1"/>
    </source>
</evidence>